<reference evidence="5 6" key="1">
    <citation type="submission" date="2019-10" db="EMBL/GenBank/DDBJ databases">
        <authorList>
            <person name="Palmer J.M."/>
        </authorList>
    </citation>
    <scope>NUCLEOTIDE SEQUENCE [LARGE SCALE GENOMIC DNA]</scope>
    <source>
        <strain evidence="5 6">TWF730</strain>
    </source>
</reference>
<evidence type="ECO:0000313" key="6">
    <source>
        <dbReference type="Proteomes" id="UP001373714"/>
    </source>
</evidence>
<dbReference type="EMBL" id="JAVHNS010000008">
    <property type="protein sequence ID" value="KAK6346399.1"/>
    <property type="molecule type" value="Genomic_DNA"/>
</dbReference>
<feature type="compositionally biased region" description="Low complexity" evidence="3">
    <location>
        <begin position="141"/>
        <end position="150"/>
    </location>
</feature>
<dbReference type="Proteomes" id="UP001373714">
    <property type="component" value="Unassembled WGS sequence"/>
</dbReference>
<evidence type="ECO:0000256" key="3">
    <source>
        <dbReference type="SAM" id="MobiDB-lite"/>
    </source>
</evidence>
<name>A0AAV9UPW3_9PEZI</name>
<dbReference type="InterPro" id="IPR011421">
    <property type="entry name" value="BCNT-C"/>
</dbReference>
<dbReference type="PROSITE" id="PS51279">
    <property type="entry name" value="BCNT_C"/>
    <property type="match status" value="1"/>
</dbReference>
<evidence type="ECO:0000256" key="1">
    <source>
        <dbReference type="ARBA" id="ARBA00010465"/>
    </source>
</evidence>
<dbReference type="InterPro" id="IPR027124">
    <property type="entry name" value="Swc5/CFDP1/2"/>
</dbReference>
<dbReference type="GO" id="GO:0000812">
    <property type="term" value="C:Swr1 complex"/>
    <property type="evidence" value="ECO:0007669"/>
    <property type="project" value="TreeGrafter"/>
</dbReference>
<feature type="compositionally biased region" description="Acidic residues" evidence="3">
    <location>
        <begin position="98"/>
        <end position="107"/>
    </location>
</feature>
<feature type="compositionally biased region" description="Pro residues" evidence="3">
    <location>
        <begin position="151"/>
        <end position="163"/>
    </location>
</feature>
<evidence type="ECO:0000259" key="4">
    <source>
        <dbReference type="PROSITE" id="PS51279"/>
    </source>
</evidence>
<protein>
    <recommendedName>
        <fullName evidence="2">SWR1-complex protein 5</fullName>
    </recommendedName>
</protein>
<feature type="region of interest" description="Disordered" evidence="3">
    <location>
        <begin position="352"/>
        <end position="383"/>
    </location>
</feature>
<feature type="compositionally biased region" description="Acidic residues" evidence="3">
    <location>
        <begin position="12"/>
        <end position="27"/>
    </location>
</feature>
<comment type="similarity">
    <text evidence="1">Belongs to the SWC5 family.</text>
</comment>
<feature type="domain" description="BCNT-C" evidence="4">
    <location>
        <begin position="311"/>
        <end position="383"/>
    </location>
</feature>
<organism evidence="5 6">
    <name type="scientific">Orbilia blumenaviensis</name>
    <dbReference type="NCBI Taxonomy" id="1796055"/>
    <lineage>
        <taxon>Eukaryota</taxon>
        <taxon>Fungi</taxon>
        <taxon>Dikarya</taxon>
        <taxon>Ascomycota</taxon>
        <taxon>Pezizomycotina</taxon>
        <taxon>Orbiliomycetes</taxon>
        <taxon>Orbiliales</taxon>
        <taxon>Orbiliaceae</taxon>
        <taxon>Orbilia</taxon>
    </lineage>
</organism>
<accession>A0AAV9UPW3</accession>
<feature type="compositionally biased region" description="Basic residues" evidence="3">
    <location>
        <begin position="53"/>
        <end position="62"/>
    </location>
</feature>
<evidence type="ECO:0000256" key="2">
    <source>
        <dbReference type="ARBA" id="ARBA00019138"/>
    </source>
</evidence>
<dbReference type="PANTHER" id="PTHR48407:SF1">
    <property type="entry name" value="CRANIOFACIAL DEVELOPMENT PROTEIN 1"/>
    <property type="match status" value="1"/>
</dbReference>
<sequence>MSSKQIATQVLPDDDDEYHSSDDEDFNPDQQPTQKDDDASSSSESEEEESSKPARKSSKRKAKDVPSLDHELVEDNSGDEAIIRSAKVKRKKTKAGDEYEDEDEEGGEGGLIKTRAQRAREGKEKIPRSTTASATVDVDALWKSLNSSSSPPKPLKPTIPPPGAKSTIQTVTTSRIEHTLPNSTSLEKSDGTPLLQAQLSTRVTSIVTSSTELGIQVSTAEAVTAVPLPAPLDGLPAEGVESRAETTAIIPTAKDGMITIKRTYEFAGETINEEKQVPANSFEARAYLSSLNADVPQAPAANSSKPLRRPMRKVSKFDPGVGGGAKKAPKLNSLEKSRLDWAGFVDKEGIGDELDRKRRQGGDSYLERQDFLGRVGSRTADKR</sequence>
<feature type="compositionally biased region" description="Basic and acidic residues" evidence="3">
    <location>
        <begin position="118"/>
        <end position="127"/>
    </location>
</feature>
<evidence type="ECO:0000313" key="5">
    <source>
        <dbReference type="EMBL" id="KAK6346399.1"/>
    </source>
</evidence>
<dbReference type="AlphaFoldDB" id="A0AAV9UPW3"/>
<proteinExistence type="inferred from homology"/>
<keyword evidence="6" id="KW-1185">Reference proteome</keyword>
<feature type="region of interest" description="Disordered" evidence="3">
    <location>
        <begin position="1"/>
        <end position="167"/>
    </location>
</feature>
<comment type="caution">
    <text evidence="5">The sequence shown here is derived from an EMBL/GenBank/DDBJ whole genome shotgun (WGS) entry which is preliminary data.</text>
</comment>
<feature type="compositionally biased region" description="Basic and acidic residues" evidence="3">
    <location>
        <begin position="63"/>
        <end position="73"/>
    </location>
</feature>
<dbReference type="Pfam" id="PF07572">
    <property type="entry name" value="BCNT"/>
    <property type="match status" value="1"/>
</dbReference>
<gene>
    <name evidence="5" type="primary">SWC5</name>
    <name evidence="5" type="ORF">TWF730_010725</name>
</gene>
<feature type="region of interest" description="Disordered" evidence="3">
    <location>
        <begin position="297"/>
        <end position="329"/>
    </location>
</feature>
<dbReference type="PANTHER" id="PTHR48407">
    <property type="entry name" value="CRANIOFACIAL DEVELOPMENT PROTEIN 1"/>
    <property type="match status" value="1"/>
</dbReference>